<feature type="signal peptide" evidence="2">
    <location>
        <begin position="1"/>
        <end position="22"/>
    </location>
</feature>
<feature type="chain" id="PRO_5038838478" evidence="2">
    <location>
        <begin position="23"/>
        <end position="330"/>
    </location>
</feature>
<sequence>MKKFKGKIVFLLIIILTMFLVAGCNSEKDSSGDTSNYPNQSIKIIVPSSAGGGTDSTTRSLAAQAEKKLGQSIGILNKPGASGSVGMTEGANAKPDGYTLTMVFVELTMYKHLGLSPLTPDEFKPVAMINFDPAALTVRSDAPYNTLEEFIDYAREHPGEISVGNAGTGSIWHIAAVNLAQSANIKLNHVPYDGAAPAVTALVGGHIDAVTVSPAEVKAQLDAGNLKTLAVMAEQRSALIPEVPTFKESGIKAESIGTWRGIVVPKATPDKKVAILEEAFLAAAKEKEFQDFMKNNGLGIQLKNSQEFKKFITKNEEFFGEMIAELGLGQ</sequence>
<keyword evidence="2" id="KW-0732">Signal</keyword>
<dbReference type="Gene3D" id="3.40.190.10">
    <property type="entry name" value="Periplasmic binding protein-like II"/>
    <property type="match status" value="1"/>
</dbReference>
<dbReference type="PIRSF" id="PIRSF017082">
    <property type="entry name" value="YflP"/>
    <property type="match status" value="1"/>
</dbReference>
<dbReference type="PROSITE" id="PS51257">
    <property type="entry name" value="PROKAR_LIPOPROTEIN"/>
    <property type="match status" value="1"/>
</dbReference>
<dbReference type="Gene3D" id="3.40.190.150">
    <property type="entry name" value="Bordetella uptake gene, domain 1"/>
    <property type="match status" value="1"/>
</dbReference>
<dbReference type="PANTHER" id="PTHR42928:SF5">
    <property type="entry name" value="BLR1237 PROTEIN"/>
    <property type="match status" value="1"/>
</dbReference>
<dbReference type="SUPFAM" id="SSF53850">
    <property type="entry name" value="Periplasmic binding protein-like II"/>
    <property type="match status" value="1"/>
</dbReference>
<dbReference type="CDD" id="cd07012">
    <property type="entry name" value="PBP2_Bug_TTT"/>
    <property type="match status" value="1"/>
</dbReference>
<evidence type="ECO:0000313" key="4">
    <source>
        <dbReference type="Proteomes" id="UP000199006"/>
    </source>
</evidence>
<accession>A0A1I4GJS9</accession>
<name>A0A1I4GJS9_9FIRM</name>
<organism evidence="3 4">
    <name type="scientific">Halanaerobium salsuginis</name>
    <dbReference type="NCBI Taxonomy" id="29563"/>
    <lineage>
        <taxon>Bacteria</taxon>
        <taxon>Bacillati</taxon>
        <taxon>Bacillota</taxon>
        <taxon>Clostridia</taxon>
        <taxon>Halanaerobiales</taxon>
        <taxon>Halanaerobiaceae</taxon>
        <taxon>Halanaerobium</taxon>
    </lineage>
</organism>
<dbReference type="PANTHER" id="PTHR42928">
    <property type="entry name" value="TRICARBOXYLATE-BINDING PROTEIN"/>
    <property type="match status" value="1"/>
</dbReference>
<dbReference type="InterPro" id="IPR005064">
    <property type="entry name" value="BUG"/>
</dbReference>
<dbReference type="Proteomes" id="UP000199006">
    <property type="component" value="Unassembled WGS sequence"/>
</dbReference>
<evidence type="ECO:0000256" key="1">
    <source>
        <dbReference type="ARBA" id="ARBA00006987"/>
    </source>
</evidence>
<dbReference type="InterPro" id="IPR042100">
    <property type="entry name" value="Bug_dom1"/>
</dbReference>
<dbReference type="AlphaFoldDB" id="A0A1I4GJS9"/>
<gene>
    <name evidence="3" type="ORF">SAMN02983006_00773</name>
</gene>
<keyword evidence="4" id="KW-1185">Reference proteome</keyword>
<evidence type="ECO:0000256" key="2">
    <source>
        <dbReference type="SAM" id="SignalP"/>
    </source>
</evidence>
<protein>
    <submittedName>
        <fullName evidence="3">Tripartite-type tricarboxylate transporter, receptor component TctC</fullName>
    </submittedName>
</protein>
<dbReference type="RefSeq" id="WP_218142044.1">
    <property type="nucleotide sequence ID" value="NZ_FOTI01000007.1"/>
</dbReference>
<proteinExistence type="inferred from homology"/>
<comment type="similarity">
    <text evidence="1">Belongs to the UPF0065 (bug) family.</text>
</comment>
<dbReference type="Pfam" id="PF03401">
    <property type="entry name" value="TctC"/>
    <property type="match status" value="1"/>
</dbReference>
<reference evidence="3 4" key="1">
    <citation type="submission" date="2016-10" db="EMBL/GenBank/DDBJ databases">
        <authorList>
            <person name="de Groot N.N."/>
        </authorList>
    </citation>
    <scope>NUCLEOTIDE SEQUENCE [LARGE SCALE GENOMIC DNA]</scope>
    <source>
        <strain evidence="3 4">ATCC 51327</strain>
    </source>
</reference>
<dbReference type="STRING" id="29563.SAMN02983006_00773"/>
<keyword evidence="3" id="KW-0675">Receptor</keyword>
<dbReference type="EMBL" id="FOTI01000007">
    <property type="protein sequence ID" value="SFL30302.1"/>
    <property type="molecule type" value="Genomic_DNA"/>
</dbReference>
<evidence type="ECO:0000313" key="3">
    <source>
        <dbReference type="EMBL" id="SFL30302.1"/>
    </source>
</evidence>